<keyword evidence="2" id="KW-1185">Reference proteome</keyword>
<dbReference type="Proteomes" id="UP000237271">
    <property type="component" value="Unassembled WGS sequence"/>
</dbReference>
<reference evidence="1 2" key="1">
    <citation type="journal article" date="2017" name="Genome Biol. Evol.">
        <title>Phytophthora megakarya and P. palmivora, closely related causal agents of cacao black pod rot, underwent increases in genome sizes and gene numbers by different mechanisms.</title>
        <authorList>
            <person name="Ali S.S."/>
            <person name="Shao J."/>
            <person name="Lary D.J."/>
            <person name="Kronmiller B."/>
            <person name="Shen D."/>
            <person name="Strem M.D."/>
            <person name="Amoako-Attah I."/>
            <person name="Akrofi A.Y."/>
            <person name="Begoude B.A."/>
            <person name="Ten Hoopen G.M."/>
            <person name="Coulibaly K."/>
            <person name="Kebe B.I."/>
            <person name="Melnick R.L."/>
            <person name="Guiltinan M.J."/>
            <person name="Tyler B.M."/>
            <person name="Meinhardt L.W."/>
            <person name="Bailey B.A."/>
        </authorList>
    </citation>
    <scope>NUCLEOTIDE SEQUENCE [LARGE SCALE GENOMIC DNA]</scope>
    <source>
        <strain evidence="2">sbr112.9</strain>
    </source>
</reference>
<comment type="caution">
    <text evidence="1">The sequence shown here is derived from an EMBL/GenBank/DDBJ whole genome shotgun (WGS) entry which is preliminary data.</text>
</comment>
<dbReference type="OrthoDB" id="113522at2759"/>
<dbReference type="EMBL" id="NCKW01000130">
    <property type="protein sequence ID" value="POM81235.1"/>
    <property type="molecule type" value="Genomic_DNA"/>
</dbReference>
<name>A0A2P4YTV1_9STRA</name>
<evidence type="ECO:0000313" key="2">
    <source>
        <dbReference type="Proteomes" id="UP000237271"/>
    </source>
</evidence>
<dbReference type="PANTHER" id="PTHR37069:SF2">
    <property type="entry name" value="PIGGYBAC TRANSPOSABLE ELEMENT-DERIVED PROTEIN DOMAIN-CONTAINING PROTEIN"/>
    <property type="match status" value="1"/>
</dbReference>
<organism evidence="1 2">
    <name type="scientific">Phytophthora palmivora</name>
    <dbReference type="NCBI Taxonomy" id="4796"/>
    <lineage>
        <taxon>Eukaryota</taxon>
        <taxon>Sar</taxon>
        <taxon>Stramenopiles</taxon>
        <taxon>Oomycota</taxon>
        <taxon>Peronosporomycetes</taxon>
        <taxon>Peronosporales</taxon>
        <taxon>Peronosporaceae</taxon>
        <taxon>Phytophthora</taxon>
    </lineage>
</organism>
<gene>
    <name evidence="1" type="ORF">PHPALM_824</name>
</gene>
<evidence type="ECO:0000313" key="1">
    <source>
        <dbReference type="EMBL" id="POM81235.1"/>
    </source>
</evidence>
<dbReference type="PANTHER" id="PTHR37069">
    <property type="entry name" value="DDE_TNP_1_7 DOMAIN-CONTAINING PROTEIN"/>
    <property type="match status" value="1"/>
</dbReference>
<accession>A0A2P4YTV1</accession>
<sequence>MSAFRRRWSELLKDGWSSKRPRGLETEHTHCRPGKSRTDVRGVDYFVGSEELMTYLDDMDKGMGGA</sequence>
<dbReference type="AlphaFoldDB" id="A0A2P4YTV1"/>
<proteinExistence type="predicted"/>
<protein>
    <submittedName>
        <fullName evidence="1">Uncharacterized protein</fullName>
    </submittedName>
</protein>